<dbReference type="Pfam" id="PF06347">
    <property type="entry name" value="SH3_4"/>
    <property type="match status" value="2"/>
</dbReference>
<accession>A0ABX8ZB25</accession>
<keyword evidence="2" id="KW-1185">Reference proteome</keyword>
<sequence length="138" mass="15544">MSLLAALASGAQAVEYRSTARHGVIFYDTPADTSAKRFILSANIPFEVMSEQGDWVRVRDRDGTLSWIKKSDVSTRRFVQVNRLSDVRQSADSNAPTLFKVERNVLLERLDASNTGWIKVKHRDGQSGYIRIEDVWGA</sequence>
<dbReference type="EMBL" id="CP081150">
    <property type="protein sequence ID" value="QZA78079.1"/>
    <property type="molecule type" value="Genomic_DNA"/>
</dbReference>
<dbReference type="Proteomes" id="UP000825679">
    <property type="component" value="Chromosome"/>
</dbReference>
<organism evidence="1 2">
    <name type="scientific">Deefgea tanakiae</name>
    <dbReference type="NCBI Taxonomy" id="2865840"/>
    <lineage>
        <taxon>Bacteria</taxon>
        <taxon>Pseudomonadati</taxon>
        <taxon>Pseudomonadota</taxon>
        <taxon>Betaproteobacteria</taxon>
        <taxon>Neisseriales</taxon>
        <taxon>Chitinibacteraceae</taxon>
        <taxon>Deefgea</taxon>
    </lineage>
</organism>
<gene>
    <name evidence="1" type="ORF">K4H28_01140</name>
</gene>
<name>A0ABX8ZB25_9NEIS</name>
<dbReference type="Gene3D" id="2.30.30.40">
    <property type="entry name" value="SH3 Domains"/>
    <property type="match status" value="1"/>
</dbReference>
<evidence type="ECO:0000313" key="2">
    <source>
        <dbReference type="Proteomes" id="UP000825679"/>
    </source>
</evidence>
<dbReference type="RefSeq" id="WP_221006453.1">
    <property type="nucleotide sequence ID" value="NZ_CP081150.1"/>
</dbReference>
<protein>
    <submittedName>
        <fullName evidence="1">SH3 domain-containing protein</fullName>
    </submittedName>
</protein>
<evidence type="ECO:0000313" key="1">
    <source>
        <dbReference type="EMBL" id="QZA78079.1"/>
    </source>
</evidence>
<dbReference type="InterPro" id="IPR010466">
    <property type="entry name" value="DUF1058"/>
</dbReference>
<reference evidence="1 2" key="1">
    <citation type="submission" date="2021-08" db="EMBL/GenBank/DDBJ databases">
        <title>complete genome sequencing of Deefgea sp. D25.</title>
        <authorList>
            <person name="Bae J.-W."/>
            <person name="Gim D.-H."/>
        </authorList>
    </citation>
    <scope>NUCLEOTIDE SEQUENCE [LARGE SCALE GENOMIC DNA]</scope>
    <source>
        <strain evidence="1 2">D25</strain>
    </source>
</reference>
<proteinExistence type="predicted"/>